<dbReference type="AlphaFoldDB" id="A0A1G2R5D3"/>
<organism evidence="1 2">
    <name type="scientific">Candidatus Wildermuthbacteria bacterium RIFCSPHIGHO2_02_FULL_47_17</name>
    <dbReference type="NCBI Taxonomy" id="1802452"/>
    <lineage>
        <taxon>Bacteria</taxon>
        <taxon>Candidatus Wildermuthiibacteriota</taxon>
    </lineage>
</organism>
<protein>
    <recommendedName>
        <fullName evidence="3">GIY-YIG domain-containing protein</fullName>
    </recommendedName>
</protein>
<proteinExistence type="predicted"/>
<evidence type="ECO:0000313" key="1">
    <source>
        <dbReference type="EMBL" id="OHA67599.1"/>
    </source>
</evidence>
<comment type="caution">
    <text evidence="1">The sequence shown here is derived from an EMBL/GenBank/DDBJ whole genome shotgun (WGS) entry which is preliminary data.</text>
</comment>
<gene>
    <name evidence="1" type="ORF">A3D59_03460</name>
</gene>
<name>A0A1G2R5D3_9BACT</name>
<dbReference type="Proteomes" id="UP000179258">
    <property type="component" value="Unassembled WGS sequence"/>
</dbReference>
<sequence length="104" mass="11932">MWGPFLTVDLTHAHFDSMEGIYIIWQGNGSIIRVGQGFIRDRIARHRTNRTITAYNNLYVTWTPVFAKYRDGIEHYLAEVLKPKVGDAFPDATPIAVNLPWSLK</sequence>
<evidence type="ECO:0008006" key="3">
    <source>
        <dbReference type="Google" id="ProtNLM"/>
    </source>
</evidence>
<reference evidence="1 2" key="1">
    <citation type="journal article" date="2016" name="Nat. Commun.">
        <title>Thousands of microbial genomes shed light on interconnected biogeochemical processes in an aquifer system.</title>
        <authorList>
            <person name="Anantharaman K."/>
            <person name="Brown C.T."/>
            <person name="Hug L.A."/>
            <person name="Sharon I."/>
            <person name="Castelle C.J."/>
            <person name="Probst A.J."/>
            <person name="Thomas B.C."/>
            <person name="Singh A."/>
            <person name="Wilkins M.J."/>
            <person name="Karaoz U."/>
            <person name="Brodie E.L."/>
            <person name="Williams K.H."/>
            <person name="Hubbard S.S."/>
            <person name="Banfield J.F."/>
        </authorList>
    </citation>
    <scope>NUCLEOTIDE SEQUENCE [LARGE SCALE GENOMIC DNA]</scope>
</reference>
<evidence type="ECO:0000313" key="2">
    <source>
        <dbReference type="Proteomes" id="UP000179258"/>
    </source>
</evidence>
<accession>A0A1G2R5D3</accession>
<dbReference type="EMBL" id="MHTX01000036">
    <property type="protein sequence ID" value="OHA67599.1"/>
    <property type="molecule type" value="Genomic_DNA"/>
</dbReference>